<dbReference type="RefSeq" id="WP_145435658.1">
    <property type="nucleotide sequence ID" value="NZ_CP036339.1"/>
</dbReference>
<feature type="transmembrane region" description="Helical" evidence="2">
    <location>
        <begin position="224"/>
        <end position="246"/>
    </location>
</feature>
<dbReference type="EMBL" id="CP036339">
    <property type="protein sequence ID" value="QDT75888.1"/>
    <property type="molecule type" value="Genomic_DNA"/>
</dbReference>
<evidence type="ECO:0000313" key="4">
    <source>
        <dbReference type="Proteomes" id="UP000317909"/>
    </source>
</evidence>
<reference evidence="3 4" key="1">
    <citation type="submission" date="2019-02" db="EMBL/GenBank/DDBJ databases">
        <title>Deep-cultivation of Planctomycetes and their phenomic and genomic characterization uncovers novel biology.</title>
        <authorList>
            <person name="Wiegand S."/>
            <person name="Jogler M."/>
            <person name="Boedeker C."/>
            <person name="Pinto D."/>
            <person name="Vollmers J."/>
            <person name="Rivas-Marin E."/>
            <person name="Kohn T."/>
            <person name="Peeters S.H."/>
            <person name="Heuer A."/>
            <person name="Rast P."/>
            <person name="Oberbeckmann S."/>
            <person name="Bunk B."/>
            <person name="Jeske O."/>
            <person name="Meyerdierks A."/>
            <person name="Storesund J.E."/>
            <person name="Kallscheuer N."/>
            <person name="Luecker S."/>
            <person name="Lage O.M."/>
            <person name="Pohl T."/>
            <person name="Merkel B.J."/>
            <person name="Hornburger P."/>
            <person name="Mueller R.-W."/>
            <person name="Bruemmer F."/>
            <person name="Labrenz M."/>
            <person name="Spormann A.M."/>
            <person name="Op den Camp H."/>
            <person name="Overmann J."/>
            <person name="Amann R."/>
            <person name="Jetten M.S.M."/>
            <person name="Mascher T."/>
            <person name="Medema M.H."/>
            <person name="Devos D.P."/>
            <person name="Kaster A.-K."/>
            <person name="Ovreas L."/>
            <person name="Rohde M."/>
            <person name="Galperin M.Y."/>
            <person name="Jogler C."/>
        </authorList>
    </citation>
    <scope>NUCLEOTIDE SEQUENCE [LARGE SCALE GENOMIC DNA]</scope>
    <source>
        <strain evidence="3 4">I41</strain>
    </source>
</reference>
<organism evidence="3 4">
    <name type="scientific">Lacipirellula limnantheis</name>
    <dbReference type="NCBI Taxonomy" id="2528024"/>
    <lineage>
        <taxon>Bacteria</taxon>
        <taxon>Pseudomonadati</taxon>
        <taxon>Planctomycetota</taxon>
        <taxon>Planctomycetia</taxon>
        <taxon>Pirellulales</taxon>
        <taxon>Lacipirellulaceae</taxon>
        <taxon>Lacipirellula</taxon>
    </lineage>
</organism>
<evidence type="ECO:0000256" key="2">
    <source>
        <dbReference type="SAM" id="Phobius"/>
    </source>
</evidence>
<sequence length="250" mass="28157">MAHPSVRSLLPLSWQVPDEFHRRLGDQPGRQRTMKADGHLLVILHAPPKPDSSEREGRFFWRDANGQWTPPGTAPSQPGLGQLLAEYEKMIDRLQDAEDKAKTAREYFELLNQLNPLVRSTRNLHEALQDAREGAPEDRQLLLWRDRAYALARSAELLHNDSKNALDFAVAQRAEEEAESSRRAATAAYRLNTLVACFFPVATLAAIFGVNLHHGMETWDEQYAPLPMVAILGGGFLIGILLMLFINRKS</sequence>
<keyword evidence="2" id="KW-1133">Transmembrane helix</keyword>
<protein>
    <submittedName>
        <fullName evidence="3">CorA-like Mg2+ transporter protein</fullName>
    </submittedName>
</protein>
<evidence type="ECO:0000313" key="3">
    <source>
        <dbReference type="EMBL" id="QDT75888.1"/>
    </source>
</evidence>
<feature type="transmembrane region" description="Helical" evidence="2">
    <location>
        <begin position="191"/>
        <end position="212"/>
    </location>
</feature>
<dbReference type="OrthoDB" id="192288at2"/>
<feature type="coiled-coil region" evidence="1">
    <location>
        <begin position="80"/>
        <end position="114"/>
    </location>
</feature>
<keyword evidence="1" id="KW-0175">Coiled coil</keyword>
<evidence type="ECO:0000256" key="1">
    <source>
        <dbReference type="SAM" id="Coils"/>
    </source>
</evidence>
<gene>
    <name evidence="3" type="ORF">I41_51320</name>
</gene>
<keyword evidence="4" id="KW-1185">Reference proteome</keyword>
<proteinExistence type="predicted"/>
<accession>A0A517U5I8</accession>
<name>A0A517U5I8_9BACT</name>
<keyword evidence="2" id="KW-0812">Transmembrane</keyword>
<dbReference type="AlphaFoldDB" id="A0A517U5I8"/>
<dbReference type="KEGG" id="llh:I41_51320"/>
<keyword evidence="2" id="KW-0472">Membrane</keyword>
<dbReference type="Proteomes" id="UP000317909">
    <property type="component" value="Chromosome"/>
</dbReference>